<dbReference type="FunFam" id="1.20.1720.10:FF:000004">
    <property type="entry name" value="EmrB/QacA family drug resistance transporter"/>
    <property type="match status" value="1"/>
</dbReference>
<feature type="transmembrane region" description="Helical" evidence="7">
    <location>
        <begin position="238"/>
        <end position="257"/>
    </location>
</feature>
<feature type="transmembrane region" description="Helical" evidence="7">
    <location>
        <begin position="412"/>
        <end position="431"/>
    </location>
</feature>
<evidence type="ECO:0000256" key="5">
    <source>
        <dbReference type="ARBA" id="ARBA00022989"/>
    </source>
</evidence>
<dbReference type="AlphaFoldDB" id="A0A328U7H4"/>
<evidence type="ECO:0000256" key="3">
    <source>
        <dbReference type="ARBA" id="ARBA00022475"/>
    </source>
</evidence>
<dbReference type="SUPFAM" id="SSF103473">
    <property type="entry name" value="MFS general substrate transporter"/>
    <property type="match status" value="1"/>
</dbReference>
<keyword evidence="10" id="KW-1185">Reference proteome</keyword>
<evidence type="ECO:0000256" key="2">
    <source>
        <dbReference type="ARBA" id="ARBA00022448"/>
    </source>
</evidence>
<keyword evidence="5 7" id="KW-1133">Transmembrane helix</keyword>
<dbReference type="Gene3D" id="1.20.1720.10">
    <property type="entry name" value="Multidrug resistance protein D"/>
    <property type="match status" value="1"/>
</dbReference>
<evidence type="ECO:0000256" key="4">
    <source>
        <dbReference type="ARBA" id="ARBA00022692"/>
    </source>
</evidence>
<feature type="transmembrane region" description="Helical" evidence="7">
    <location>
        <begin position="313"/>
        <end position="334"/>
    </location>
</feature>
<name>A0A328U7H4_9BACL</name>
<dbReference type="EMBL" id="QLUW01000002">
    <property type="protein sequence ID" value="RAP76044.1"/>
    <property type="molecule type" value="Genomic_DNA"/>
</dbReference>
<dbReference type="PRINTS" id="PR01036">
    <property type="entry name" value="TCRTETB"/>
</dbReference>
<keyword evidence="2" id="KW-0813">Transport</keyword>
<accession>A0A328U7H4</accession>
<keyword evidence="4 7" id="KW-0812">Transmembrane</keyword>
<feature type="transmembrane region" description="Helical" evidence="7">
    <location>
        <begin position="49"/>
        <end position="68"/>
    </location>
</feature>
<evidence type="ECO:0000313" key="10">
    <source>
        <dbReference type="Proteomes" id="UP000249260"/>
    </source>
</evidence>
<feature type="transmembrane region" description="Helical" evidence="7">
    <location>
        <begin position="141"/>
        <end position="160"/>
    </location>
</feature>
<feature type="transmembrane region" description="Helical" evidence="7">
    <location>
        <begin position="341"/>
        <end position="357"/>
    </location>
</feature>
<feature type="transmembrane region" description="Helical" evidence="7">
    <location>
        <begin position="12"/>
        <end position="37"/>
    </location>
</feature>
<evidence type="ECO:0000256" key="6">
    <source>
        <dbReference type="ARBA" id="ARBA00023136"/>
    </source>
</evidence>
<keyword evidence="6 7" id="KW-0472">Membrane</keyword>
<dbReference type="Pfam" id="PF07690">
    <property type="entry name" value="MFS_1"/>
    <property type="match status" value="1"/>
</dbReference>
<feature type="transmembrane region" description="Helical" evidence="7">
    <location>
        <begin position="199"/>
        <end position="218"/>
    </location>
</feature>
<feature type="transmembrane region" description="Helical" evidence="7">
    <location>
        <begin position="482"/>
        <end position="504"/>
    </location>
</feature>
<gene>
    <name evidence="9" type="ORF">DL346_11510</name>
</gene>
<proteinExistence type="predicted"/>
<dbReference type="PANTHER" id="PTHR23501:SF170">
    <property type="entry name" value="MULTIDRUG RESISTANCE PROTEIN 3"/>
    <property type="match status" value="1"/>
</dbReference>
<dbReference type="InterPro" id="IPR004638">
    <property type="entry name" value="EmrB-like"/>
</dbReference>
<feature type="domain" description="Major facilitator superfamily (MFS) profile" evidence="8">
    <location>
        <begin position="15"/>
        <end position="509"/>
    </location>
</feature>
<dbReference type="Gene3D" id="1.20.1250.20">
    <property type="entry name" value="MFS general substrate transporter like domains"/>
    <property type="match status" value="1"/>
</dbReference>
<feature type="transmembrane region" description="Helical" evidence="7">
    <location>
        <begin position="278"/>
        <end position="301"/>
    </location>
</feature>
<feature type="transmembrane region" description="Helical" evidence="7">
    <location>
        <begin position="166"/>
        <end position="187"/>
    </location>
</feature>
<dbReference type="InterPro" id="IPR011701">
    <property type="entry name" value="MFS"/>
</dbReference>
<protein>
    <submittedName>
        <fullName evidence="9">MFS transporter</fullName>
    </submittedName>
</protein>
<keyword evidence="3" id="KW-1003">Cell membrane</keyword>
<evidence type="ECO:0000259" key="8">
    <source>
        <dbReference type="PROSITE" id="PS50850"/>
    </source>
</evidence>
<dbReference type="PROSITE" id="PS50850">
    <property type="entry name" value="MFS"/>
    <property type="match status" value="1"/>
</dbReference>
<feature type="transmembrane region" description="Helical" evidence="7">
    <location>
        <begin position="369"/>
        <end position="391"/>
    </location>
</feature>
<evidence type="ECO:0000256" key="7">
    <source>
        <dbReference type="SAM" id="Phobius"/>
    </source>
</evidence>
<evidence type="ECO:0000313" key="9">
    <source>
        <dbReference type="EMBL" id="RAP76044.1"/>
    </source>
</evidence>
<comment type="caution">
    <text evidence="9">The sequence shown here is derived from an EMBL/GenBank/DDBJ whole genome shotgun (WGS) entry which is preliminary data.</text>
</comment>
<evidence type="ECO:0000256" key="1">
    <source>
        <dbReference type="ARBA" id="ARBA00004651"/>
    </source>
</evidence>
<dbReference type="GO" id="GO:0022857">
    <property type="term" value="F:transmembrane transporter activity"/>
    <property type="evidence" value="ECO:0007669"/>
    <property type="project" value="InterPro"/>
</dbReference>
<organism evidence="9 10">
    <name type="scientific">Paenibacillus montanisoli</name>
    <dbReference type="NCBI Taxonomy" id="2081970"/>
    <lineage>
        <taxon>Bacteria</taxon>
        <taxon>Bacillati</taxon>
        <taxon>Bacillota</taxon>
        <taxon>Bacilli</taxon>
        <taxon>Bacillales</taxon>
        <taxon>Paenibacillaceae</taxon>
        <taxon>Paenibacillus</taxon>
    </lineage>
</organism>
<reference evidence="9 10" key="1">
    <citation type="submission" date="2018-06" db="EMBL/GenBank/DDBJ databases">
        <title>Paenibacillus montanisoli sp. nov., isolated from mountain area soil.</title>
        <authorList>
            <person name="Wu M."/>
        </authorList>
    </citation>
    <scope>NUCLEOTIDE SEQUENCE [LARGE SCALE GENOMIC DNA]</scope>
    <source>
        <strain evidence="9 10">RA17</strain>
    </source>
</reference>
<dbReference type="CDD" id="cd17502">
    <property type="entry name" value="MFS_Azr1_MDR_like"/>
    <property type="match status" value="1"/>
</dbReference>
<feature type="transmembrane region" description="Helical" evidence="7">
    <location>
        <begin position="105"/>
        <end position="129"/>
    </location>
</feature>
<feature type="transmembrane region" description="Helical" evidence="7">
    <location>
        <begin position="80"/>
        <end position="99"/>
    </location>
</feature>
<dbReference type="Proteomes" id="UP000249260">
    <property type="component" value="Unassembled WGS sequence"/>
</dbReference>
<sequence length="526" mass="56334">MELLTNLSPRQLKWIVTGLMLGLLLGSLDQTIVSTAMPHVIAELHGFEMYSWVFTIYMLTSTTAVPIFGKLADLFGRRLVYLIGMGLFLIGSALCGLSQDMTQLIIFRAIQGIGAGALMPIAMTIIGDIFPPDRRGKMQGVFGAVFGLSSVIGPAVGGFIVDHIAWQWIFYINLPFGIFAAIILAFALKESKSTEKKSIDWGGAATLTGAIVAFLLAIEMGGSGPSEGGMKHFAWNSPQILGLFGASLLLILIFIWIESKVKEPIIPLQLFKLRAISVSSIVGFMMGMGMFGAITYIPLYSQAVIGTSASNSGYILTPLMLSLILSSIIGGVLIKKLSYRAIVMTSMAIMTIGYFFMSQMDVNTSSLELILYMIIVGIGMGALMPVLTIAAQSAVGHDLRGVATSTTQFTRAIGGTVGVAIMGVIMTNNMTSGIKDIGKNFQDIPADKLEQLANPQALLQPEVKAQIPEKLLQALQGILSDAITSVFVIGIIVVLIGLVSAVFFGKLRMPKTEKGEDAFKAEPDLI</sequence>
<dbReference type="NCBIfam" id="TIGR00711">
    <property type="entry name" value="efflux_EmrB"/>
    <property type="match status" value="1"/>
</dbReference>
<dbReference type="InterPro" id="IPR036259">
    <property type="entry name" value="MFS_trans_sf"/>
</dbReference>
<dbReference type="PANTHER" id="PTHR23501">
    <property type="entry name" value="MAJOR FACILITATOR SUPERFAMILY"/>
    <property type="match status" value="1"/>
</dbReference>
<dbReference type="InterPro" id="IPR020846">
    <property type="entry name" value="MFS_dom"/>
</dbReference>
<dbReference type="GO" id="GO:0005886">
    <property type="term" value="C:plasma membrane"/>
    <property type="evidence" value="ECO:0007669"/>
    <property type="project" value="UniProtKB-SubCell"/>
</dbReference>
<comment type="subcellular location">
    <subcellularLocation>
        <location evidence="1">Cell membrane</location>
        <topology evidence="1">Multi-pass membrane protein</topology>
    </subcellularLocation>
</comment>